<dbReference type="SUPFAM" id="SSF51735">
    <property type="entry name" value="NAD(P)-binding Rossmann-fold domains"/>
    <property type="match status" value="1"/>
</dbReference>
<feature type="transmembrane region" description="Helical" evidence="10">
    <location>
        <begin position="103"/>
        <end position="125"/>
    </location>
</feature>
<feature type="transmembrane region" description="Helical" evidence="10">
    <location>
        <begin position="72"/>
        <end position="91"/>
    </location>
</feature>
<dbReference type="GO" id="GO:0006813">
    <property type="term" value="P:potassium ion transport"/>
    <property type="evidence" value="ECO:0007669"/>
    <property type="project" value="UniProtKB-KW"/>
</dbReference>
<dbReference type="GO" id="GO:1902600">
    <property type="term" value="P:proton transmembrane transport"/>
    <property type="evidence" value="ECO:0007669"/>
    <property type="project" value="InterPro"/>
</dbReference>
<dbReference type="AlphaFoldDB" id="A0A1B1AF24"/>
<keyword evidence="8" id="KW-0406">Ion transport</keyword>
<feature type="transmembrane region" description="Helical" evidence="10">
    <location>
        <begin position="346"/>
        <end position="368"/>
    </location>
</feature>
<dbReference type="PANTHER" id="PTHR46157:SF4">
    <property type="entry name" value="K(+) EFFLUX ANTIPORTER 3, CHLOROPLASTIC"/>
    <property type="match status" value="1"/>
</dbReference>
<evidence type="ECO:0000256" key="3">
    <source>
        <dbReference type="ARBA" id="ARBA00022449"/>
    </source>
</evidence>
<keyword evidence="9 10" id="KW-0472">Membrane</keyword>
<sequence length="578" mass="60645">MQHGSGGGEVLTQALVFLGATCVLIPALKKARISAVMGFLIIGVAMGPQVLGRLAQSWPWLSAFEFEQSEPTLLLAELGVVFLLFVIGLEVSLERLWSLRRYVFGLGLAQVVLSAAAITGVAMMFGNNFTIAAVIGLAFALSSTALVLQLLRERGQITTPVGRASFSILLMQDLMVVPILFLVAALSPGAGAFGDQIGIALATALFSLAAIIVTGRLLLRPLFRWVAAADSREIFIAAAFLAVIGMAGAAQMVGLSAALGAFLAGLLLAETEFRHQIEADLEPFKDLLLGLFFVTIGMQIDVSLLLREPLLILVGLIGLFLVKGLIIASLARVFEITWRRALQMGLLLGQAGEFAFVVIAAARAGGAIPADTAAYMLIVTALSIFVTPIVASLGARLANRIAGPGPSAPPDDASTENGHVVIAGFGRVGATLADILNAQEIPHVGIEGDATTVAQLRNEGRPVYFGDATSAKVLESVGASNAAAIVVTINDAEAVERIVVEARRAWPHIPVYARARDGEHARRLHAAGAALASPDSIEAALQLGEALLNGVGVPDEISRRIIAERRDEEVAKALYRSG</sequence>
<evidence type="ECO:0000313" key="13">
    <source>
        <dbReference type="Proteomes" id="UP000092498"/>
    </source>
</evidence>
<keyword evidence="13" id="KW-1185">Reference proteome</keyword>
<dbReference type="Proteomes" id="UP000092498">
    <property type="component" value="Chromosome"/>
</dbReference>
<dbReference type="InterPro" id="IPR006153">
    <property type="entry name" value="Cation/H_exchanger_TM"/>
</dbReference>
<evidence type="ECO:0000256" key="10">
    <source>
        <dbReference type="SAM" id="Phobius"/>
    </source>
</evidence>
<keyword evidence="4" id="KW-0633">Potassium transport</keyword>
<evidence type="ECO:0000256" key="7">
    <source>
        <dbReference type="ARBA" id="ARBA00022989"/>
    </source>
</evidence>
<dbReference type="Gene3D" id="3.40.50.720">
    <property type="entry name" value="NAD(P)-binding Rossmann-like Domain"/>
    <property type="match status" value="1"/>
</dbReference>
<protein>
    <recommendedName>
        <fullName evidence="11">RCK N-terminal domain-containing protein</fullName>
    </recommendedName>
</protein>
<dbReference type="Gene3D" id="1.20.1530.20">
    <property type="match status" value="1"/>
</dbReference>
<feature type="transmembrane region" description="Helical" evidence="10">
    <location>
        <begin position="12"/>
        <end position="28"/>
    </location>
</feature>
<evidence type="ECO:0000256" key="2">
    <source>
        <dbReference type="ARBA" id="ARBA00022448"/>
    </source>
</evidence>
<keyword evidence="2" id="KW-0813">Transport</keyword>
<dbReference type="GO" id="GO:0015297">
    <property type="term" value="F:antiporter activity"/>
    <property type="evidence" value="ECO:0007669"/>
    <property type="project" value="UniProtKB-KW"/>
</dbReference>
<evidence type="ECO:0000313" key="12">
    <source>
        <dbReference type="EMBL" id="ANP45176.1"/>
    </source>
</evidence>
<evidence type="ECO:0000256" key="9">
    <source>
        <dbReference type="ARBA" id="ARBA00023136"/>
    </source>
</evidence>
<dbReference type="OrthoDB" id="9781411at2"/>
<organism evidence="12 13">
    <name type="scientific">Candidatus Viadribacter manganicus</name>
    <dbReference type="NCBI Taxonomy" id="1759059"/>
    <lineage>
        <taxon>Bacteria</taxon>
        <taxon>Pseudomonadati</taxon>
        <taxon>Pseudomonadota</taxon>
        <taxon>Alphaproteobacteria</taxon>
        <taxon>Hyphomonadales</taxon>
        <taxon>Hyphomonadaceae</taxon>
        <taxon>Candidatus Viadribacter</taxon>
    </lineage>
</organism>
<dbReference type="FunFam" id="3.40.50.720:FF:000036">
    <property type="entry name" value="Glutathione-regulated potassium-efflux system protein KefB"/>
    <property type="match status" value="1"/>
</dbReference>
<dbReference type="RefSeq" id="WP_066768112.1">
    <property type="nucleotide sequence ID" value="NZ_CP013244.1"/>
</dbReference>
<dbReference type="STRING" id="1759059.ATE48_04220"/>
<reference evidence="12 13" key="1">
    <citation type="submission" date="2015-11" db="EMBL/GenBank/DDBJ databases">
        <title>Whole-Genome Sequence of Candidatus Oderbacter manganicum from the National Park Lower Oder Valley, Germany.</title>
        <authorList>
            <person name="Braun B."/>
            <person name="Liere K."/>
            <person name="Szewzyk U."/>
        </authorList>
    </citation>
    <scope>NUCLEOTIDE SEQUENCE [LARGE SCALE GENOMIC DNA]</scope>
    <source>
        <strain evidence="12 13">OTSz_A_272</strain>
    </source>
</reference>
<dbReference type="Pfam" id="PF02254">
    <property type="entry name" value="TrkA_N"/>
    <property type="match status" value="1"/>
</dbReference>
<feature type="transmembrane region" description="Helical" evidence="10">
    <location>
        <begin position="374"/>
        <end position="395"/>
    </location>
</feature>
<dbReference type="GO" id="GO:0012505">
    <property type="term" value="C:endomembrane system"/>
    <property type="evidence" value="ECO:0007669"/>
    <property type="project" value="UniProtKB-SubCell"/>
</dbReference>
<dbReference type="GO" id="GO:0005886">
    <property type="term" value="C:plasma membrane"/>
    <property type="evidence" value="ECO:0007669"/>
    <property type="project" value="TreeGrafter"/>
</dbReference>
<evidence type="ECO:0000256" key="8">
    <source>
        <dbReference type="ARBA" id="ARBA00023065"/>
    </source>
</evidence>
<evidence type="ECO:0000256" key="6">
    <source>
        <dbReference type="ARBA" id="ARBA00022958"/>
    </source>
</evidence>
<evidence type="ECO:0000256" key="4">
    <source>
        <dbReference type="ARBA" id="ARBA00022538"/>
    </source>
</evidence>
<evidence type="ECO:0000256" key="5">
    <source>
        <dbReference type="ARBA" id="ARBA00022692"/>
    </source>
</evidence>
<dbReference type="PROSITE" id="PS51201">
    <property type="entry name" value="RCK_N"/>
    <property type="match status" value="1"/>
</dbReference>
<keyword evidence="5 10" id="KW-0812">Transmembrane</keyword>
<dbReference type="InterPro" id="IPR003148">
    <property type="entry name" value="RCK_N"/>
</dbReference>
<evidence type="ECO:0000256" key="1">
    <source>
        <dbReference type="ARBA" id="ARBA00004127"/>
    </source>
</evidence>
<proteinExistence type="predicted"/>
<dbReference type="Pfam" id="PF00999">
    <property type="entry name" value="Na_H_Exchanger"/>
    <property type="match status" value="1"/>
</dbReference>
<accession>A0A1B1AF24</accession>
<dbReference type="EMBL" id="CP013244">
    <property type="protein sequence ID" value="ANP45176.1"/>
    <property type="molecule type" value="Genomic_DNA"/>
</dbReference>
<keyword evidence="7 10" id="KW-1133">Transmembrane helix</keyword>
<comment type="subcellular location">
    <subcellularLocation>
        <location evidence="1">Endomembrane system</location>
        <topology evidence="1">Multi-pass membrane protein</topology>
    </subcellularLocation>
</comment>
<feature type="transmembrane region" description="Helical" evidence="10">
    <location>
        <begin position="312"/>
        <end position="334"/>
    </location>
</feature>
<feature type="transmembrane region" description="Helical" evidence="10">
    <location>
        <begin position="163"/>
        <end position="185"/>
    </location>
</feature>
<feature type="domain" description="RCK N-terminal" evidence="11">
    <location>
        <begin position="417"/>
        <end position="534"/>
    </location>
</feature>
<name>A0A1B1AF24_9PROT</name>
<dbReference type="InterPro" id="IPR036291">
    <property type="entry name" value="NAD(P)-bd_dom_sf"/>
</dbReference>
<dbReference type="InterPro" id="IPR038770">
    <property type="entry name" value="Na+/solute_symporter_sf"/>
</dbReference>
<feature type="transmembrane region" description="Helical" evidence="10">
    <location>
        <begin position="131"/>
        <end position="151"/>
    </location>
</feature>
<evidence type="ECO:0000259" key="11">
    <source>
        <dbReference type="PROSITE" id="PS51201"/>
    </source>
</evidence>
<dbReference type="KEGG" id="cbot:ATE48_04220"/>
<keyword evidence="6" id="KW-0630">Potassium</keyword>
<feature type="transmembrane region" description="Helical" evidence="10">
    <location>
        <begin position="197"/>
        <end position="219"/>
    </location>
</feature>
<feature type="transmembrane region" description="Helical" evidence="10">
    <location>
        <begin position="35"/>
        <end position="52"/>
    </location>
</feature>
<dbReference type="PANTHER" id="PTHR46157">
    <property type="entry name" value="K(+) EFFLUX ANTIPORTER 3, CHLOROPLASTIC"/>
    <property type="match status" value="1"/>
</dbReference>
<keyword evidence="3" id="KW-0050">Antiport</keyword>
<gene>
    <name evidence="12" type="ORF">ATE48_04220</name>
</gene>
<dbReference type="InParanoid" id="A0A1B1AF24"/>